<dbReference type="InterPro" id="IPR052528">
    <property type="entry name" value="Sugar_transport-like"/>
</dbReference>
<protein>
    <submittedName>
        <fullName evidence="6">Permease of the major facilitator superfamily</fullName>
    </submittedName>
</protein>
<feature type="transmembrane region" description="Helical" evidence="4">
    <location>
        <begin position="72"/>
        <end position="90"/>
    </location>
</feature>
<comment type="caution">
    <text evidence="6">The sequence shown here is derived from an EMBL/GenBank/DDBJ whole genome shotgun (WGS) entry which is preliminary data.</text>
</comment>
<proteinExistence type="predicted"/>
<feature type="transmembrane region" description="Helical" evidence="4">
    <location>
        <begin position="129"/>
        <end position="152"/>
    </location>
</feature>
<dbReference type="SUPFAM" id="SSF103473">
    <property type="entry name" value="MFS general substrate transporter"/>
    <property type="match status" value="1"/>
</dbReference>
<dbReference type="InterPro" id="IPR011701">
    <property type="entry name" value="MFS"/>
</dbReference>
<feature type="transmembrane region" description="Helical" evidence="4">
    <location>
        <begin position="9"/>
        <end position="31"/>
    </location>
</feature>
<dbReference type="InterPro" id="IPR036259">
    <property type="entry name" value="MFS_trans_sf"/>
</dbReference>
<evidence type="ECO:0000256" key="2">
    <source>
        <dbReference type="ARBA" id="ARBA00022989"/>
    </source>
</evidence>
<evidence type="ECO:0000256" key="4">
    <source>
        <dbReference type="SAM" id="Phobius"/>
    </source>
</evidence>
<accession>A0A0G0K5V4</accession>
<dbReference type="AlphaFoldDB" id="A0A0G0K5V4"/>
<dbReference type="Gene3D" id="1.20.1250.20">
    <property type="entry name" value="MFS general substrate transporter like domains"/>
    <property type="match status" value="1"/>
</dbReference>
<dbReference type="PANTHER" id="PTHR23526">
    <property type="entry name" value="INTEGRAL MEMBRANE TRANSPORT PROTEIN-RELATED"/>
    <property type="match status" value="1"/>
</dbReference>
<dbReference type="Pfam" id="PF07690">
    <property type="entry name" value="MFS_1"/>
    <property type="match status" value="1"/>
</dbReference>
<reference evidence="6 7" key="1">
    <citation type="journal article" date="2015" name="Nature">
        <title>rRNA introns, odd ribosomes, and small enigmatic genomes across a large radiation of phyla.</title>
        <authorList>
            <person name="Brown C.T."/>
            <person name="Hug L.A."/>
            <person name="Thomas B.C."/>
            <person name="Sharon I."/>
            <person name="Castelle C.J."/>
            <person name="Singh A."/>
            <person name="Wilkins M.J."/>
            <person name="Williams K.H."/>
            <person name="Banfield J.F."/>
        </authorList>
    </citation>
    <scope>NUCLEOTIDE SEQUENCE [LARGE SCALE GENOMIC DNA]</scope>
</reference>
<dbReference type="Proteomes" id="UP000033876">
    <property type="component" value="Unassembled WGS sequence"/>
</dbReference>
<gene>
    <name evidence="6" type="ORF">US50_C0001G0033</name>
</gene>
<dbReference type="PANTHER" id="PTHR23526:SF2">
    <property type="entry name" value="MAJOR FACILITATOR SUPERFAMILY (MFS) PROFILE DOMAIN-CONTAINING PROTEIN"/>
    <property type="match status" value="1"/>
</dbReference>
<sequence>MESKKKEKILLIGAGFWWLGEGLFGPLFAIFAGRVGGDIFEITWAWATYLLVTGIFAIFMGKLADRFGKERLMVLGYALNAIFTWSYLLVHSATGLFIVQAGLGLSLALADPTWDALYSKYEDKKHAGYAWGISHGIEQIITGISILIGGLIVASYSFTALFVIMGTIQTIGTIYQAKILRHRVEKSKPV</sequence>
<organism evidence="6 7">
    <name type="scientific">Candidatus Nomurabacteria bacterium GW2011_GWB1_37_5</name>
    <dbReference type="NCBI Taxonomy" id="1618742"/>
    <lineage>
        <taxon>Bacteria</taxon>
        <taxon>Candidatus Nomuraibacteriota</taxon>
    </lineage>
</organism>
<name>A0A0G0K5V4_9BACT</name>
<evidence type="ECO:0000256" key="1">
    <source>
        <dbReference type="ARBA" id="ARBA00022692"/>
    </source>
</evidence>
<dbReference type="GO" id="GO:0022857">
    <property type="term" value="F:transmembrane transporter activity"/>
    <property type="evidence" value="ECO:0007669"/>
    <property type="project" value="InterPro"/>
</dbReference>
<keyword evidence="2 4" id="KW-1133">Transmembrane helix</keyword>
<dbReference type="PROSITE" id="PS50850">
    <property type="entry name" value="MFS"/>
    <property type="match status" value="1"/>
</dbReference>
<feature type="transmembrane region" description="Helical" evidence="4">
    <location>
        <begin position="43"/>
        <end position="60"/>
    </location>
</feature>
<evidence type="ECO:0000259" key="5">
    <source>
        <dbReference type="PROSITE" id="PS50850"/>
    </source>
</evidence>
<evidence type="ECO:0000313" key="6">
    <source>
        <dbReference type="EMBL" id="KKQ36031.1"/>
    </source>
</evidence>
<dbReference type="EMBL" id="LBTF01000001">
    <property type="protein sequence ID" value="KKQ36031.1"/>
    <property type="molecule type" value="Genomic_DNA"/>
</dbReference>
<dbReference type="InterPro" id="IPR020846">
    <property type="entry name" value="MFS_dom"/>
</dbReference>
<keyword evidence="3 4" id="KW-0472">Membrane</keyword>
<evidence type="ECO:0000313" key="7">
    <source>
        <dbReference type="Proteomes" id="UP000033876"/>
    </source>
</evidence>
<feature type="domain" description="Major facilitator superfamily (MFS) profile" evidence="5">
    <location>
        <begin position="1"/>
        <end position="190"/>
    </location>
</feature>
<keyword evidence="1 4" id="KW-0812">Transmembrane</keyword>
<evidence type="ECO:0000256" key="3">
    <source>
        <dbReference type="ARBA" id="ARBA00023136"/>
    </source>
</evidence>